<dbReference type="RefSeq" id="WP_014203246.1">
    <property type="nucleotide sequence ID" value="NC_016599.1"/>
</dbReference>
<evidence type="ECO:0000313" key="3">
    <source>
        <dbReference type="Proteomes" id="UP000005631"/>
    </source>
</evidence>
<organism evidence="2 3">
    <name type="scientific">Owenweeksia hongkongensis (strain DSM 17368 / CIP 108786 / JCM 12287 / NRRL B-23963 / UST20020801)</name>
    <dbReference type="NCBI Taxonomy" id="926562"/>
    <lineage>
        <taxon>Bacteria</taxon>
        <taxon>Pseudomonadati</taxon>
        <taxon>Bacteroidota</taxon>
        <taxon>Flavobacteriia</taxon>
        <taxon>Flavobacteriales</taxon>
        <taxon>Owenweeksiaceae</taxon>
        <taxon>Owenweeksia</taxon>
    </lineage>
</organism>
<proteinExistence type="predicted"/>
<keyword evidence="1" id="KW-0732">Signal</keyword>
<keyword evidence="3" id="KW-1185">Reference proteome</keyword>
<dbReference type="HOGENOM" id="CLU_1794574_0_0_10"/>
<dbReference type="AlphaFoldDB" id="G8R1F4"/>
<evidence type="ECO:0000256" key="1">
    <source>
        <dbReference type="SAM" id="SignalP"/>
    </source>
</evidence>
<dbReference type="KEGG" id="oho:Oweho_2940"/>
<accession>G8R1F4</accession>
<name>G8R1F4_OWEHD</name>
<dbReference type="PROSITE" id="PS51257">
    <property type="entry name" value="PROKAR_LIPOPROTEIN"/>
    <property type="match status" value="1"/>
</dbReference>
<gene>
    <name evidence="2" type="ordered locus">Oweho_2940</name>
</gene>
<feature type="chain" id="PRO_5003514532" evidence="1">
    <location>
        <begin position="19"/>
        <end position="144"/>
    </location>
</feature>
<feature type="signal peptide" evidence="1">
    <location>
        <begin position="1"/>
        <end position="18"/>
    </location>
</feature>
<reference evidence="2 3" key="1">
    <citation type="journal article" date="2012" name="Stand. Genomic Sci.">
        <title>Genome sequence of the orange-pigmented seawater bacterium Owenweeksia hongkongensis type strain (UST20020801(T)).</title>
        <authorList>
            <person name="Riedel T."/>
            <person name="Held B."/>
            <person name="Nolan M."/>
            <person name="Lucas S."/>
            <person name="Lapidus A."/>
            <person name="Tice H."/>
            <person name="Del Rio T.G."/>
            <person name="Cheng J.F."/>
            <person name="Han C."/>
            <person name="Tapia R."/>
            <person name="Goodwin L.A."/>
            <person name="Pitluck S."/>
            <person name="Liolios K."/>
            <person name="Mavromatis K."/>
            <person name="Pagani I."/>
            <person name="Ivanova N."/>
            <person name="Mikhailova N."/>
            <person name="Pati A."/>
            <person name="Chen A."/>
            <person name="Palaniappan K."/>
            <person name="Rohde M."/>
            <person name="Tindall B.J."/>
            <person name="Detter J.C."/>
            <person name="Goker M."/>
            <person name="Woyke T."/>
            <person name="Bristow J."/>
            <person name="Eisen J.A."/>
            <person name="Markowitz V."/>
            <person name="Hugenholtz P."/>
            <person name="Klenk H.P."/>
            <person name="Kyrpides N.C."/>
        </authorList>
    </citation>
    <scope>NUCLEOTIDE SEQUENCE</scope>
    <source>
        <strain evidence="3">DSM 17368 / JCM 12287 / NRRL B-23963</strain>
    </source>
</reference>
<dbReference type="EMBL" id="CP003156">
    <property type="protein sequence ID" value="AEV33897.1"/>
    <property type="molecule type" value="Genomic_DNA"/>
</dbReference>
<protein>
    <submittedName>
        <fullName evidence="2">Uncharacterized protein</fullName>
    </submittedName>
</protein>
<evidence type="ECO:0000313" key="2">
    <source>
        <dbReference type="EMBL" id="AEV33897.1"/>
    </source>
</evidence>
<dbReference type="Proteomes" id="UP000005631">
    <property type="component" value="Chromosome"/>
</dbReference>
<sequence length="144" mass="16786">MKKLLLLPLILIFFAACEEDDPILLTNRYIKAADVFTLPAINYDPDGSPPDIRIDLKRRSSNFWEFSTYTEVNAGSLPTITIFPAEILMTDEVYEIRIVDEDLNLPDDEEIFFWTFQGYDEGENGEYTFWNNGKHIMSLQYNEK</sequence>